<comment type="caution">
    <text evidence="2">The sequence shown here is derived from an EMBL/GenBank/DDBJ whole genome shotgun (WGS) entry which is preliminary data.</text>
</comment>
<evidence type="ECO:0000313" key="2">
    <source>
        <dbReference type="EMBL" id="GFH28008.1"/>
    </source>
</evidence>
<feature type="region of interest" description="Disordered" evidence="1">
    <location>
        <begin position="56"/>
        <end position="86"/>
    </location>
</feature>
<evidence type="ECO:0000313" key="3">
    <source>
        <dbReference type="Proteomes" id="UP000485058"/>
    </source>
</evidence>
<proteinExistence type="predicted"/>
<gene>
    <name evidence="2" type="ORF">HaLaN_26417</name>
</gene>
<accession>A0A6A0A663</accession>
<sequence>MSLVAQCLRGSSPVPRSNSRFRLKARENEVRRSRVWSAATVQSSELRAAHIAAVHASAGPSTPPGKQHEEQRAEWKTQRRQVRTGPHTALYAPALSSKSEGWGAQPAPRHRVTVCAQDLPDMLGGILHPGVPQCPNTSSRAASPRTGCCTPTPTPHAARLAARHPPPAAPTGPPMPLDCEDPVLLQQLQVFCMYVANFNFLTPYNQVQRRLGRPNQNLHYSIKPAFDDPSNQELLAKLQQLGSANFTGDANTISHHSMQLAVEGRGAGVGSKRLAGCATQGQGEHHMSTC</sequence>
<evidence type="ECO:0000256" key="1">
    <source>
        <dbReference type="SAM" id="MobiDB-lite"/>
    </source>
</evidence>
<name>A0A6A0A663_HAELA</name>
<protein>
    <submittedName>
        <fullName evidence="2">Uncharacterized protein</fullName>
    </submittedName>
</protein>
<dbReference type="Proteomes" id="UP000485058">
    <property type="component" value="Unassembled WGS sequence"/>
</dbReference>
<dbReference type="AlphaFoldDB" id="A0A6A0A663"/>
<organism evidence="2 3">
    <name type="scientific">Haematococcus lacustris</name>
    <name type="common">Green alga</name>
    <name type="synonym">Haematococcus pluvialis</name>
    <dbReference type="NCBI Taxonomy" id="44745"/>
    <lineage>
        <taxon>Eukaryota</taxon>
        <taxon>Viridiplantae</taxon>
        <taxon>Chlorophyta</taxon>
        <taxon>core chlorophytes</taxon>
        <taxon>Chlorophyceae</taxon>
        <taxon>CS clade</taxon>
        <taxon>Chlamydomonadales</taxon>
        <taxon>Haematococcaceae</taxon>
        <taxon>Haematococcus</taxon>
    </lineage>
</organism>
<reference evidence="2 3" key="1">
    <citation type="submission" date="2020-02" db="EMBL/GenBank/DDBJ databases">
        <title>Draft genome sequence of Haematococcus lacustris strain NIES-144.</title>
        <authorList>
            <person name="Morimoto D."/>
            <person name="Nakagawa S."/>
            <person name="Yoshida T."/>
            <person name="Sawayama S."/>
        </authorList>
    </citation>
    <scope>NUCLEOTIDE SEQUENCE [LARGE SCALE GENOMIC DNA]</scope>
    <source>
        <strain evidence="2 3">NIES-144</strain>
    </source>
</reference>
<keyword evidence="3" id="KW-1185">Reference proteome</keyword>
<feature type="compositionally biased region" description="Basic and acidic residues" evidence="1">
    <location>
        <begin position="66"/>
        <end position="77"/>
    </location>
</feature>
<dbReference type="EMBL" id="BLLF01003706">
    <property type="protein sequence ID" value="GFH28008.1"/>
    <property type="molecule type" value="Genomic_DNA"/>
</dbReference>